<organism evidence="1">
    <name type="scientific">Beihai levi-like virus 4</name>
    <dbReference type="NCBI Taxonomy" id="1922422"/>
    <lineage>
        <taxon>Viruses</taxon>
        <taxon>Riboviria</taxon>
    </lineage>
</organism>
<protein>
    <submittedName>
        <fullName evidence="1">Uncharacterized protein</fullName>
    </submittedName>
</protein>
<evidence type="ECO:0000313" key="1">
    <source>
        <dbReference type="EMBL" id="APG77042.1"/>
    </source>
</evidence>
<sequence>MSYPDNVNITIDGVTSTLTLVNQDKYGSEYRYRGALEEIQLFIRHEYSDDSTRHNAMIKRTIYPTDTEGAKTHTVSATVREPSLTDPQLAKDLQAGFVTFLGDTNNSTLIFQS</sequence>
<proteinExistence type="predicted"/>
<name>A0A1L3KI70_9VIRU</name>
<dbReference type="Gene3D" id="2.40.160.220">
    <property type="match status" value="1"/>
</dbReference>
<dbReference type="Pfam" id="PF22387">
    <property type="entry name" value="PhiCb5_coat"/>
    <property type="match status" value="1"/>
</dbReference>
<accession>A0A1L3KI70</accession>
<reference evidence="1" key="1">
    <citation type="journal article" date="2016" name="Nature">
        <title>Redefining the invertebrate RNA virosphere.</title>
        <authorList>
            <person name="Shi M."/>
            <person name="Lin X.D."/>
            <person name="Tian J.H."/>
            <person name="Chen L.J."/>
            <person name="Chen X."/>
            <person name="Li C.X."/>
            <person name="Qin X.C."/>
            <person name="Li J."/>
            <person name="Cao J.P."/>
            <person name="Eden J.S."/>
            <person name="Buchmann J."/>
            <person name="Wang W."/>
            <person name="Xu J."/>
            <person name="Holmes E.C."/>
            <person name="Zhang Y.Z."/>
        </authorList>
    </citation>
    <scope>NUCLEOTIDE SEQUENCE</scope>
    <source>
        <strain evidence="1">BHTSS17991</strain>
    </source>
</reference>
<dbReference type="EMBL" id="KX883489">
    <property type="protein sequence ID" value="APG77042.1"/>
    <property type="molecule type" value="Genomic_RNA"/>
</dbReference>
<dbReference type="InterPro" id="IPR054457">
    <property type="entry name" value="PhiCb5_coat"/>
</dbReference>